<feature type="domain" description="ComEC/Rec2-related protein" evidence="8">
    <location>
        <begin position="219"/>
        <end position="480"/>
    </location>
</feature>
<evidence type="ECO:0000259" key="7">
    <source>
        <dbReference type="Pfam" id="PF00753"/>
    </source>
</evidence>
<dbReference type="InterPro" id="IPR004477">
    <property type="entry name" value="ComEC_N"/>
</dbReference>
<dbReference type="Proteomes" id="UP000295453">
    <property type="component" value="Unassembled WGS sequence"/>
</dbReference>
<evidence type="ECO:0000259" key="8">
    <source>
        <dbReference type="Pfam" id="PF03772"/>
    </source>
</evidence>
<reference evidence="9 10" key="1">
    <citation type="submission" date="2019-03" db="EMBL/GenBank/DDBJ databases">
        <authorList>
            <person name="Kim M.K.M."/>
        </authorList>
    </citation>
    <scope>NUCLEOTIDE SEQUENCE [LARGE SCALE GENOMIC DNA]</scope>
    <source>
        <strain evidence="9 10">18JY15-6</strain>
    </source>
</reference>
<dbReference type="InterPro" id="IPR035681">
    <property type="entry name" value="ComA-like_MBL"/>
</dbReference>
<feature type="transmembrane region" description="Helical" evidence="6">
    <location>
        <begin position="269"/>
        <end position="287"/>
    </location>
</feature>
<dbReference type="Gene3D" id="3.60.15.10">
    <property type="entry name" value="Ribonuclease Z/Hydroxyacylglutathione hydrolase-like"/>
    <property type="match status" value="1"/>
</dbReference>
<feature type="transmembrane region" description="Helical" evidence="6">
    <location>
        <begin position="467"/>
        <end position="486"/>
    </location>
</feature>
<dbReference type="PANTHER" id="PTHR30619">
    <property type="entry name" value="DNA INTERNALIZATION/COMPETENCE PROTEIN COMEC/REC2"/>
    <property type="match status" value="1"/>
</dbReference>
<dbReference type="EMBL" id="SJZJ01000012">
    <property type="protein sequence ID" value="TCJ28088.1"/>
    <property type="molecule type" value="Genomic_DNA"/>
</dbReference>
<feature type="domain" description="Metallo-beta-lactamase" evidence="7">
    <location>
        <begin position="525"/>
        <end position="711"/>
    </location>
</feature>
<evidence type="ECO:0000256" key="4">
    <source>
        <dbReference type="ARBA" id="ARBA00022989"/>
    </source>
</evidence>
<dbReference type="InterPro" id="IPR036866">
    <property type="entry name" value="RibonucZ/Hydroxyglut_hydro"/>
</dbReference>
<proteinExistence type="predicted"/>
<keyword evidence="3 6" id="KW-0812">Transmembrane</keyword>
<comment type="subcellular location">
    <subcellularLocation>
        <location evidence="1">Cell membrane</location>
        <topology evidence="1">Multi-pass membrane protein</topology>
    </subcellularLocation>
</comment>
<accession>A0A4R1CDE1</accession>
<dbReference type="InterPro" id="IPR052159">
    <property type="entry name" value="Competence_DNA_uptake"/>
</dbReference>
<dbReference type="RefSeq" id="WP_131583268.1">
    <property type="nucleotide sequence ID" value="NZ_SJZJ01000012.1"/>
</dbReference>
<dbReference type="Pfam" id="PF00753">
    <property type="entry name" value="Lactamase_B"/>
    <property type="match status" value="1"/>
</dbReference>
<sequence>MEPAPDQPTRDLRGPALGAAAWAGALLVLAMPASAALGVGGGLLAAGVWLGWHRPALRLTLVVWAVVASATAGSAALRAEETSAGPVPALAAQRAAVDVRLTVTSDPVPLVQRFGGGVRFAATLVEVHHGAGAARLRAHVLVVADESWHSVELGSSITTTGRLCTSSDPETAAVFTPRGSPGQVEPPGPLWRAAAVLRGGVREAVAGRAAPQRDLVPALVDGDDAGLPEQVQADFRTAGLTHLTAVSGTNLTLIVGFLLLVGRGVGVRGRWQVVLAVLGIVGFVLVARTEPSVVRAAAMGAVALLGFGSGGRDRGPRALGLAVFVLLLVQPWLAVQVGFALSVLATAGILLIAPGWTKALSRWMPHWLAAALAVPAAAQLTCTPLVAAISGQVSLVAVLANLLAEPFVAPATIAGLLGGLLMLVSHPLGIAVGWIAAGCGAAIIAIARSTAGLATPALDWGAGPVALVLLTVVCVVGGMLTGPLLARRGPTLVFSAGLVVVMLVPRPTPGWPPDGWVMTMCDVGQGDGLVLNAGAGTAVVVDAGPDPVLMDRCLDRLDVRRVPLVVLSHFHADHVDGLSGVYAGRQVAAVEVTGLGEPAERVAMVQRLAAGKARVALYRQTLHIGAVTLQVLGPVPGVERHGTAADEGSGPNNASVVLLAEVAGVRILLPGDVEPEAQRVLERTLPGLRVDVLKVPHHGSRYQETDWLTSLGARLALVSVGADNDYGHPAADLMAALAAAGMDVRRTDQDGDIVVVARPGGGLAVSTRR</sequence>
<evidence type="ECO:0000256" key="2">
    <source>
        <dbReference type="ARBA" id="ARBA00022475"/>
    </source>
</evidence>
<feature type="transmembrane region" description="Helical" evidence="6">
    <location>
        <begin position="240"/>
        <end position="262"/>
    </location>
</feature>
<keyword evidence="5 6" id="KW-0472">Membrane</keyword>
<comment type="caution">
    <text evidence="9">The sequence shown here is derived from an EMBL/GenBank/DDBJ whole genome shotgun (WGS) entry which is preliminary data.</text>
</comment>
<evidence type="ECO:0000256" key="5">
    <source>
        <dbReference type="ARBA" id="ARBA00023136"/>
    </source>
</evidence>
<keyword evidence="2" id="KW-1003">Cell membrane</keyword>
<evidence type="ECO:0000256" key="6">
    <source>
        <dbReference type="SAM" id="Phobius"/>
    </source>
</evidence>
<evidence type="ECO:0000256" key="3">
    <source>
        <dbReference type="ARBA" id="ARBA00022692"/>
    </source>
</evidence>
<dbReference type="CDD" id="cd07731">
    <property type="entry name" value="ComA-like_MBL-fold"/>
    <property type="match status" value="1"/>
</dbReference>
<dbReference type="Pfam" id="PF03772">
    <property type="entry name" value="Competence"/>
    <property type="match status" value="1"/>
</dbReference>
<dbReference type="PANTHER" id="PTHR30619:SF1">
    <property type="entry name" value="RECOMBINATION PROTEIN 2"/>
    <property type="match status" value="1"/>
</dbReference>
<organism evidence="9 10">
    <name type="scientific">Nocardioides jejuensis</name>
    <dbReference type="NCBI Taxonomy" id="2502782"/>
    <lineage>
        <taxon>Bacteria</taxon>
        <taxon>Bacillati</taxon>
        <taxon>Actinomycetota</taxon>
        <taxon>Actinomycetes</taxon>
        <taxon>Propionibacteriales</taxon>
        <taxon>Nocardioidaceae</taxon>
        <taxon>Nocardioides</taxon>
    </lineage>
</organism>
<gene>
    <name evidence="9" type="ORF">EPD65_08880</name>
</gene>
<dbReference type="GO" id="GO:0005886">
    <property type="term" value="C:plasma membrane"/>
    <property type="evidence" value="ECO:0007669"/>
    <property type="project" value="UniProtKB-SubCell"/>
</dbReference>
<feature type="transmembrane region" description="Helical" evidence="6">
    <location>
        <begin position="339"/>
        <end position="356"/>
    </location>
</feature>
<dbReference type="InterPro" id="IPR001279">
    <property type="entry name" value="Metallo-B-lactamas"/>
</dbReference>
<evidence type="ECO:0000313" key="9">
    <source>
        <dbReference type="EMBL" id="TCJ28088.1"/>
    </source>
</evidence>
<dbReference type="AlphaFoldDB" id="A0A4R1CDE1"/>
<protein>
    <submittedName>
        <fullName evidence="9">ComEC/Rec2 family competence protein</fullName>
    </submittedName>
</protein>
<feature type="transmembrane region" description="Helical" evidence="6">
    <location>
        <begin position="20"/>
        <end position="52"/>
    </location>
</feature>
<name>A0A4R1CDE1_9ACTN</name>
<dbReference type="NCBIfam" id="TIGR00360">
    <property type="entry name" value="ComEC_N-term"/>
    <property type="match status" value="1"/>
</dbReference>
<feature type="transmembrane region" description="Helical" evidence="6">
    <location>
        <begin position="293"/>
        <end position="311"/>
    </location>
</feature>
<evidence type="ECO:0000313" key="10">
    <source>
        <dbReference type="Proteomes" id="UP000295453"/>
    </source>
</evidence>
<dbReference type="OrthoDB" id="7177610at2"/>
<dbReference type="SUPFAM" id="SSF56281">
    <property type="entry name" value="Metallo-hydrolase/oxidoreductase"/>
    <property type="match status" value="1"/>
</dbReference>
<feature type="transmembrane region" description="Helical" evidence="6">
    <location>
        <begin position="428"/>
        <end position="447"/>
    </location>
</feature>
<feature type="transmembrane region" description="Helical" evidence="6">
    <location>
        <begin position="395"/>
        <end position="421"/>
    </location>
</feature>
<feature type="transmembrane region" description="Helical" evidence="6">
    <location>
        <begin position="368"/>
        <end position="389"/>
    </location>
</feature>
<evidence type="ECO:0000256" key="1">
    <source>
        <dbReference type="ARBA" id="ARBA00004651"/>
    </source>
</evidence>
<keyword evidence="4 6" id="KW-1133">Transmembrane helix</keyword>
<keyword evidence="10" id="KW-1185">Reference proteome</keyword>